<dbReference type="Gene3D" id="3.90.25.10">
    <property type="entry name" value="UDP-galactose 4-epimerase, domain 1"/>
    <property type="match status" value="1"/>
</dbReference>
<name>A0A1G7VE41_9LACT</name>
<protein>
    <submittedName>
        <fullName evidence="3">UDP-glucose 4-epimerase</fullName>
    </submittedName>
</protein>
<comment type="similarity">
    <text evidence="1">Belongs to the NAD(P)-dependent epimerase/dehydratase family.</text>
</comment>
<sequence length="320" mass="36090">MTVVMITGGAGFIGSHLCDIYLSEGFEVVCVDNLVSGKMENIEAHLNNEKFHFEKIDISNREDVAKIFQQYKPEIVNHHAAQKSVADSVLDPFLDLNTNLYGLLNILDAIKSNPIKNFIYVSSGGALSKEIVGDETSVETDKPQQASPYAINKFAGENYIKVYTKLYKFEYTILRYANVYGNRQIPDGECGVIPIFLNNILADKPSVLMTYEDMPRGCTRDYVFIEDVKEINKLVTHTPLNTEINIGTGIEIPILDIYNTLAEIFESNQPILRKPPRLGDVKRSVLNTDKAKQLIGWKAKYELNDGLKMLKEDMQREGKI</sequence>
<evidence type="ECO:0000256" key="1">
    <source>
        <dbReference type="ARBA" id="ARBA00007637"/>
    </source>
</evidence>
<gene>
    <name evidence="3" type="ORF">SAMN05421791_1202</name>
</gene>
<dbReference type="RefSeq" id="WP_090290535.1">
    <property type="nucleotide sequence ID" value="NZ_FNCK01000020.1"/>
</dbReference>
<dbReference type="InterPro" id="IPR001509">
    <property type="entry name" value="Epimerase_deHydtase"/>
</dbReference>
<feature type="domain" description="NAD-dependent epimerase/dehydratase" evidence="2">
    <location>
        <begin position="4"/>
        <end position="247"/>
    </location>
</feature>
<dbReference type="OrthoDB" id="9811743at2"/>
<dbReference type="STRING" id="120956.SAMN05421791_1202"/>
<dbReference type="AlphaFoldDB" id="A0A1G7VE41"/>
<dbReference type="SUPFAM" id="SSF51735">
    <property type="entry name" value="NAD(P)-binding Rossmann-fold domains"/>
    <property type="match status" value="1"/>
</dbReference>
<evidence type="ECO:0000313" key="4">
    <source>
        <dbReference type="Proteomes" id="UP000199708"/>
    </source>
</evidence>
<accession>A0A1G7VE41</accession>
<evidence type="ECO:0000259" key="2">
    <source>
        <dbReference type="Pfam" id="PF01370"/>
    </source>
</evidence>
<dbReference type="EMBL" id="FNCK01000020">
    <property type="protein sequence ID" value="SDG57977.1"/>
    <property type="molecule type" value="Genomic_DNA"/>
</dbReference>
<dbReference type="Pfam" id="PF01370">
    <property type="entry name" value="Epimerase"/>
    <property type="match status" value="1"/>
</dbReference>
<proteinExistence type="inferred from homology"/>
<dbReference type="InterPro" id="IPR036291">
    <property type="entry name" value="NAD(P)-bd_dom_sf"/>
</dbReference>
<reference evidence="3 4" key="1">
    <citation type="submission" date="2016-10" db="EMBL/GenBank/DDBJ databases">
        <authorList>
            <person name="de Groot N.N."/>
        </authorList>
    </citation>
    <scope>NUCLEOTIDE SEQUENCE [LARGE SCALE GENOMIC DNA]</scope>
    <source>
        <strain evidence="3 4">ATCC BAA-466</strain>
    </source>
</reference>
<evidence type="ECO:0000313" key="3">
    <source>
        <dbReference type="EMBL" id="SDG57977.1"/>
    </source>
</evidence>
<dbReference type="PANTHER" id="PTHR43000">
    <property type="entry name" value="DTDP-D-GLUCOSE 4,6-DEHYDRATASE-RELATED"/>
    <property type="match status" value="1"/>
</dbReference>
<dbReference type="Gene3D" id="3.40.50.720">
    <property type="entry name" value="NAD(P)-binding Rossmann-like Domain"/>
    <property type="match status" value="1"/>
</dbReference>
<dbReference type="Proteomes" id="UP000199708">
    <property type="component" value="Unassembled WGS sequence"/>
</dbReference>
<organism evidence="3 4">
    <name type="scientific">Facklamia miroungae</name>
    <dbReference type="NCBI Taxonomy" id="120956"/>
    <lineage>
        <taxon>Bacteria</taxon>
        <taxon>Bacillati</taxon>
        <taxon>Bacillota</taxon>
        <taxon>Bacilli</taxon>
        <taxon>Lactobacillales</taxon>
        <taxon>Aerococcaceae</taxon>
        <taxon>Facklamia</taxon>
    </lineage>
</organism>
<keyword evidence="4" id="KW-1185">Reference proteome</keyword>